<dbReference type="PROSITE" id="PS51918">
    <property type="entry name" value="RADICAL_SAM"/>
    <property type="match status" value="1"/>
</dbReference>
<dbReference type="InterPro" id="IPR034457">
    <property type="entry name" value="Organic_radical-activating"/>
</dbReference>
<gene>
    <name evidence="8" type="ORF">DRJ21_01705</name>
</gene>
<dbReference type="InterPro" id="IPR007197">
    <property type="entry name" value="rSAM"/>
</dbReference>
<sequence>MRKIYVAGIKELSLIDYLNNPAFVIWFSGCNFRCKFCYNFELWNQKPEHEITIDNLVNKIKESSLLITACKVTGGEPTLQEEGLIELALRVKDMDLKFGLDTNASNPNIIEKMIYKYENLDAIAIDIKAPLKVEKYRNIIGINVNEKLINNIKKTLRIVFNSAIDHVEIRIPIALSINDNSDDLNQIRENLIELGYLDAKAKNISLVLFEVLMDKCADNKLRNLEPISSNQLVKLALQINLPNTFVRHRKIGVYAPLNEAIKALK</sequence>
<evidence type="ECO:0000256" key="5">
    <source>
        <dbReference type="ARBA" id="ARBA00023004"/>
    </source>
</evidence>
<keyword evidence="5" id="KW-0408">Iron</keyword>
<accession>A0A497ESW2</accession>
<dbReference type="Gene3D" id="3.20.20.70">
    <property type="entry name" value="Aldolase class I"/>
    <property type="match status" value="1"/>
</dbReference>
<evidence type="ECO:0000256" key="3">
    <source>
        <dbReference type="ARBA" id="ARBA00022691"/>
    </source>
</evidence>
<feature type="domain" description="Radical SAM core" evidence="7">
    <location>
        <begin position="16"/>
        <end position="222"/>
    </location>
</feature>
<dbReference type="InterPro" id="IPR058240">
    <property type="entry name" value="rSAM_sf"/>
</dbReference>
<evidence type="ECO:0000259" key="7">
    <source>
        <dbReference type="PROSITE" id="PS51918"/>
    </source>
</evidence>
<reference evidence="8 9" key="1">
    <citation type="submission" date="2018-06" db="EMBL/GenBank/DDBJ databases">
        <title>Extensive metabolic versatility and redundancy in microbially diverse, dynamic hydrothermal sediments.</title>
        <authorList>
            <person name="Dombrowski N."/>
            <person name="Teske A."/>
            <person name="Baker B.J."/>
        </authorList>
    </citation>
    <scope>NUCLEOTIDE SEQUENCE [LARGE SCALE GENOMIC DNA]</scope>
    <source>
        <strain evidence="8">B30_G17</strain>
    </source>
</reference>
<dbReference type="Proteomes" id="UP000281962">
    <property type="component" value="Unassembled WGS sequence"/>
</dbReference>
<dbReference type="NCBIfam" id="TIGR02495">
    <property type="entry name" value="NrdG2"/>
    <property type="match status" value="1"/>
</dbReference>
<dbReference type="InterPro" id="IPR012840">
    <property type="entry name" value="NrdG2"/>
</dbReference>
<dbReference type="InterPro" id="IPR013785">
    <property type="entry name" value="Aldolase_TIM"/>
</dbReference>
<evidence type="ECO:0000313" key="8">
    <source>
        <dbReference type="EMBL" id="RLE50443.1"/>
    </source>
</evidence>
<dbReference type="SFLD" id="SFLDG01094">
    <property type="entry name" value="Uncharacterised_Radical_SAM_Su"/>
    <property type="match status" value="1"/>
</dbReference>
<keyword evidence="3" id="KW-0949">S-adenosyl-L-methionine</keyword>
<dbReference type="PANTHER" id="PTHR30352">
    <property type="entry name" value="PYRUVATE FORMATE-LYASE-ACTIVATING ENZYME"/>
    <property type="match status" value="1"/>
</dbReference>
<dbReference type="GO" id="GO:0051539">
    <property type="term" value="F:4 iron, 4 sulfur cluster binding"/>
    <property type="evidence" value="ECO:0007669"/>
    <property type="project" value="UniProtKB-KW"/>
</dbReference>
<dbReference type="Pfam" id="PF04055">
    <property type="entry name" value="Radical_SAM"/>
    <property type="match status" value="1"/>
</dbReference>
<comment type="cofactor">
    <cofactor evidence="1">
        <name>[4Fe-4S] cluster</name>
        <dbReference type="ChEBI" id="CHEBI:49883"/>
    </cofactor>
</comment>
<dbReference type="SUPFAM" id="SSF102114">
    <property type="entry name" value="Radical SAM enzymes"/>
    <property type="match status" value="1"/>
</dbReference>
<evidence type="ECO:0000313" key="9">
    <source>
        <dbReference type="Proteomes" id="UP000281962"/>
    </source>
</evidence>
<proteinExistence type="predicted"/>
<dbReference type="EMBL" id="QMQY01000061">
    <property type="protein sequence ID" value="RLE50443.1"/>
    <property type="molecule type" value="Genomic_DNA"/>
</dbReference>
<dbReference type="PROSITE" id="PS51257">
    <property type="entry name" value="PROKAR_LIPOPROTEIN"/>
    <property type="match status" value="1"/>
</dbReference>
<name>A0A497ESW2_9CREN</name>
<evidence type="ECO:0000256" key="1">
    <source>
        <dbReference type="ARBA" id="ARBA00001966"/>
    </source>
</evidence>
<evidence type="ECO:0000256" key="4">
    <source>
        <dbReference type="ARBA" id="ARBA00022723"/>
    </source>
</evidence>
<dbReference type="GO" id="GO:0046872">
    <property type="term" value="F:metal ion binding"/>
    <property type="evidence" value="ECO:0007669"/>
    <property type="project" value="UniProtKB-KW"/>
</dbReference>
<protein>
    <submittedName>
        <fullName evidence="8">Anaerobic ribonucleoside-triphosphate reductase activating protein</fullName>
    </submittedName>
</protein>
<keyword evidence="4" id="KW-0479">Metal-binding</keyword>
<evidence type="ECO:0000256" key="6">
    <source>
        <dbReference type="ARBA" id="ARBA00023014"/>
    </source>
</evidence>
<dbReference type="GO" id="GO:0003824">
    <property type="term" value="F:catalytic activity"/>
    <property type="evidence" value="ECO:0007669"/>
    <property type="project" value="InterPro"/>
</dbReference>
<dbReference type="CDD" id="cd01335">
    <property type="entry name" value="Radical_SAM"/>
    <property type="match status" value="1"/>
</dbReference>
<keyword evidence="2" id="KW-0004">4Fe-4S</keyword>
<comment type="caution">
    <text evidence="8">The sequence shown here is derived from an EMBL/GenBank/DDBJ whole genome shotgun (WGS) entry which is preliminary data.</text>
</comment>
<evidence type="ECO:0000256" key="2">
    <source>
        <dbReference type="ARBA" id="ARBA00022485"/>
    </source>
</evidence>
<dbReference type="AlphaFoldDB" id="A0A497ESW2"/>
<organism evidence="8 9">
    <name type="scientific">Thermoproteota archaeon</name>
    <dbReference type="NCBI Taxonomy" id="2056631"/>
    <lineage>
        <taxon>Archaea</taxon>
        <taxon>Thermoproteota</taxon>
    </lineage>
</organism>
<keyword evidence="6" id="KW-0411">Iron-sulfur</keyword>
<dbReference type="PANTHER" id="PTHR30352:SF5">
    <property type="entry name" value="PYRUVATE FORMATE-LYASE 1-ACTIVATING ENZYME"/>
    <property type="match status" value="1"/>
</dbReference>
<dbReference type="SFLD" id="SFLDS00029">
    <property type="entry name" value="Radical_SAM"/>
    <property type="match status" value="1"/>
</dbReference>